<organism evidence="1 2">
    <name type="scientific">Caerostris extrusa</name>
    <name type="common">Bark spider</name>
    <name type="synonym">Caerostris bankana</name>
    <dbReference type="NCBI Taxonomy" id="172846"/>
    <lineage>
        <taxon>Eukaryota</taxon>
        <taxon>Metazoa</taxon>
        <taxon>Ecdysozoa</taxon>
        <taxon>Arthropoda</taxon>
        <taxon>Chelicerata</taxon>
        <taxon>Arachnida</taxon>
        <taxon>Araneae</taxon>
        <taxon>Araneomorphae</taxon>
        <taxon>Entelegynae</taxon>
        <taxon>Araneoidea</taxon>
        <taxon>Araneidae</taxon>
        <taxon>Caerostris</taxon>
    </lineage>
</organism>
<dbReference type="AlphaFoldDB" id="A0AAV4U8L4"/>
<keyword evidence="2" id="KW-1185">Reference proteome</keyword>
<protein>
    <submittedName>
        <fullName evidence="1">Uncharacterized protein</fullName>
    </submittedName>
</protein>
<comment type="caution">
    <text evidence="1">The sequence shown here is derived from an EMBL/GenBank/DDBJ whole genome shotgun (WGS) entry which is preliminary data.</text>
</comment>
<evidence type="ECO:0000313" key="1">
    <source>
        <dbReference type="EMBL" id="GIY54112.1"/>
    </source>
</evidence>
<sequence length="80" mass="8926">MRRGQADVETNLYSLQITSPSSEWNETAFIMDVVRARLSQSVVFLASQTCCKSFLAGERVNGILTRLHGASWMVTLGNFK</sequence>
<proteinExistence type="predicted"/>
<gene>
    <name evidence="1" type="ORF">CEXT_739841</name>
</gene>
<name>A0AAV4U8L4_CAEEX</name>
<reference evidence="1 2" key="1">
    <citation type="submission" date="2021-06" db="EMBL/GenBank/DDBJ databases">
        <title>Caerostris extrusa draft genome.</title>
        <authorList>
            <person name="Kono N."/>
            <person name="Arakawa K."/>
        </authorList>
    </citation>
    <scope>NUCLEOTIDE SEQUENCE [LARGE SCALE GENOMIC DNA]</scope>
</reference>
<dbReference type="Proteomes" id="UP001054945">
    <property type="component" value="Unassembled WGS sequence"/>
</dbReference>
<accession>A0AAV4U8L4</accession>
<evidence type="ECO:0000313" key="2">
    <source>
        <dbReference type="Proteomes" id="UP001054945"/>
    </source>
</evidence>
<dbReference type="EMBL" id="BPLR01012471">
    <property type="protein sequence ID" value="GIY54112.1"/>
    <property type="molecule type" value="Genomic_DNA"/>
</dbReference>